<keyword evidence="3" id="KW-1185">Reference proteome</keyword>
<evidence type="ECO:0008006" key="4">
    <source>
        <dbReference type="Google" id="ProtNLM"/>
    </source>
</evidence>
<name>A0ABN6IZU2_9CLOT</name>
<gene>
    <name evidence="2" type="ORF">psyc5s11_30900</name>
</gene>
<keyword evidence="1" id="KW-0812">Transmembrane</keyword>
<evidence type="ECO:0000256" key="1">
    <source>
        <dbReference type="SAM" id="Phobius"/>
    </source>
</evidence>
<keyword evidence="1" id="KW-1133">Transmembrane helix</keyword>
<proteinExistence type="predicted"/>
<evidence type="ECO:0000313" key="2">
    <source>
        <dbReference type="EMBL" id="BCZ47023.1"/>
    </source>
</evidence>
<accession>A0ABN6IZU2</accession>
<dbReference type="Proteomes" id="UP000824633">
    <property type="component" value="Chromosome"/>
</dbReference>
<sequence length="173" mass="19827">MVEREYDYIKGSTVSAPERKSSVRRPNKKYKQIQRRKNIQNKNIILRKIRKNDRKYVFTVAVVIFSLGLITITGDIKVYNMQNGVSNLNAQITQTQEENEALKVKLVKSSSLKNIQEKATSKLAMSIPNKEETVRIDFSQNYFENIKSNSSNNSSNNSTKGSNLFSKLMDLVK</sequence>
<reference evidence="3" key="1">
    <citation type="submission" date="2021-07" db="EMBL/GenBank/DDBJ databases">
        <title>Complete genome sequencing of a Clostridium isolate.</title>
        <authorList>
            <person name="Ueki A."/>
            <person name="Tonouchi A."/>
        </authorList>
    </citation>
    <scope>NUCLEOTIDE SEQUENCE [LARGE SCALE GENOMIC DNA]</scope>
    <source>
        <strain evidence="3">C5S11</strain>
    </source>
</reference>
<keyword evidence="1" id="KW-0472">Membrane</keyword>
<evidence type="ECO:0000313" key="3">
    <source>
        <dbReference type="Proteomes" id="UP000824633"/>
    </source>
</evidence>
<dbReference type="EMBL" id="AP024849">
    <property type="protein sequence ID" value="BCZ47023.1"/>
    <property type="molecule type" value="Genomic_DNA"/>
</dbReference>
<organism evidence="2 3">
    <name type="scientific">Clostridium gelidum</name>
    <dbReference type="NCBI Taxonomy" id="704125"/>
    <lineage>
        <taxon>Bacteria</taxon>
        <taxon>Bacillati</taxon>
        <taxon>Bacillota</taxon>
        <taxon>Clostridia</taxon>
        <taxon>Eubacteriales</taxon>
        <taxon>Clostridiaceae</taxon>
        <taxon>Clostridium</taxon>
    </lineage>
</organism>
<feature type="transmembrane region" description="Helical" evidence="1">
    <location>
        <begin position="56"/>
        <end position="74"/>
    </location>
</feature>
<protein>
    <recommendedName>
        <fullName evidence="4">Cell division protein FtsL</fullName>
    </recommendedName>
</protein>